<evidence type="ECO:0000256" key="2">
    <source>
        <dbReference type="ARBA" id="ARBA00023125"/>
    </source>
</evidence>
<dbReference type="InterPro" id="IPR014208">
    <property type="entry name" value="Spore_III_D"/>
</dbReference>
<sequence>MKSYIRERVLEIANFVVERKCTVREAGKAFCVSKSTAHKDLSERLPLLDRKLYCRVSRVLGENWAERYIRGGLATRKKYKGK</sequence>
<dbReference type="Pfam" id="PF12116">
    <property type="entry name" value="SpoIIID"/>
    <property type="match status" value="1"/>
</dbReference>
<keyword evidence="2" id="KW-0238">DNA-binding</keyword>
<evidence type="ECO:0000256" key="1">
    <source>
        <dbReference type="ARBA" id="ARBA00023015"/>
    </source>
</evidence>
<keyword evidence="1" id="KW-0805">Transcription regulation</keyword>
<name>A0A9D1E3E4_9BACT</name>
<accession>A0A9D1E3E4</accession>
<evidence type="ECO:0000313" key="4">
    <source>
        <dbReference type="EMBL" id="HIR65536.1"/>
    </source>
</evidence>
<reference evidence="4" key="2">
    <citation type="journal article" date="2021" name="PeerJ">
        <title>Extensive microbial diversity within the chicken gut microbiome revealed by metagenomics and culture.</title>
        <authorList>
            <person name="Gilroy R."/>
            <person name="Ravi A."/>
            <person name="Getino M."/>
            <person name="Pursley I."/>
            <person name="Horton D.L."/>
            <person name="Alikhan N.F."/>
            <person name="Baker D."/>
            <person name="Gharbi K."/>
            <person name="Hall N."/>
            <person name="Watson M."/>
            <person name="Adriaenssens E.M."/>
            <person name="Foster-Nyarko E."/>
            <person name="Jarju S."/>
            <person name="Secka A."/>
            <person name="Antonio M."/>
            <person name="Oren A."/>
            <person name="Chaudhuri R.R."/>
            <person name="La Ragione R."/>
            <person name="Hildebrand F."/>
            <person name="Pallen M.J."/>
        </authorList>
    </citation>
    <scope>NUCLEOTIDE SEQUENCE</scope>
    <source>
        <strain evidence="4">CHK121-14286</strain>
    </source>
</reference>
<proteinExistence type="predicted"/>
<dbReference type="PROSITE" id="PS00894">
    <property type="entry name" value="HTH_DEOR_1"/>
    <property type="match status" value="1"/>
</dbReference>
<organism evidence="4 5">
    <name type="scientific">Candidatus Fimimonas gallinarum</name>
    <dbReference type="NCBI Taxonomy" id="2840821"/>
    <lineage>
        <taxon>Bacteria</taxon>
        <taxon>Pseudomonadati</taxon>
        <taxon>Myxococcota</taxon>
        <taxon>Myxococcia</taxon>
        <taxon>Myxococcales</taxon>
        <taxon>Cystobacterineae</taxon>
        <taxon>Myxococcaceae</taxon>
        <taxon>Myxococcaceae incertae sedis</taxon>
        <taxon>Candidatus Fimimonas</taxon>
    </lineage>
</organism>
<dbReference type="InterPro" id="IPR018356">
    <property type="entry name" value="Tscrpt_reg_HTH_DeoR_CS"/>
</dbReference>
<dbReference type="AlphaFoldDB" id="A0A9D1E3E4"/>
<dbReference type="EMBL" id="DVHL01000013">
    <property type="protein sequence ID" value="HIR65536.1"/>
    <property type="molecule type" value="Genomic_DNA"/>
</dbReference>
<keyword evidence="3" id="KW-0804">Transcription</keyword>
<comment type="caution">
    <text evidence="4">The sequence shown here is derived from an EMBL/GenBank/DDBJ whole genome shotgun (WGS) entry which is preliminary data.</text>
</comment>
<protein>
    <submittedName>
        <fullName evidence="4">Sporulation transcriptional regulator SpoIIID</fullName>
    </submittedName>
</protein>
<reference evidence="4" key="1">
    <citation type="submission" date="2020-10" db="EMBL/GenBank/DDBJ databases">
        <authorList>
            <person name="Gilroy R."/>
        </authorList>
    </citation>
    <scope>NUCLEOTIDE SEQUENCE</scope>
    <source>
        <strain evidence="4">CHK121-14286</strain>
    </source>
</reference>
<gene>
    <name evidence="4" type="ORF">IAC95_01430</name>
</gene>
<evidence type="ECO:0000313" key="5">
    <source>
        <dbReference type="Proteomes" id="UP000824200"/>
    </source>
</evidence>
<dbReference type="GO" id="GO:0003700">
    <property type="term" value="F:DNA-binding transcription factor activity"/>
    <property type="evidence" value="ECO:0007669"/>
    <property type="project" value="InterPro"/>
</dbReference>
<evidence type="ECO:0000256" key="3">
    <source>
        <dbReference type="ARBA" id="ARBA00023163"/>
    </source>
</evidence>
<dbReference type="Proteomes" id="UP000824200">
    <property type="component" value="Unassembled WGS sequence"/>
</dbReference>
<dbReference type="GO" id="GO:0003677">
    <property type="term" value="F:DNA binding"/>
    <property type="evidence" value="ECO:0007669"/>
    <property type="project" value="UniProtKB-KW"/>
</dbReference>